<dbReference type="Gene3D" id="3.30.470.20">
    <property type="entry name" value="ATP-grasp fold, B domain"/>
    <property type="match status" value="1"/>
</dbReference>
<proteinExistence type="predicted"/>
<keyword evidence="4" id="KW-1185">Reference proteome</keyword>
<evidence type="ECO:0000313" key="4">
    <source>
        <dbReference type="Proteomes" id="UP001296943"/>
    </source>
</evidence>
<dbReference type="InterPro" id="IPR026838">
    <property type="entry name" value="YheC/D"/>
</dbReference>
<dbReference type="Pfam" id="PF14398">
    <property type="entry name" value="ATPgrasp_YheCD"/>
    <property type="match status" value="1"/>
</dbReference>
<dbReference type="PROSITE" id="PS50975">
    <property type="entry name" value="ATP_GRASP"/>
    <property type="match status" value="1"/>
</dbReference>
<evidence type="ECO:0000256" key="1">
    <source>
        <dbReference type="PROSITE-ProRule" id="PRU00409"/>
    </source>
</evidence>
<keyword evidence="1" id="KW-0547">Nucleotide-binding</keyword>
<protein>
    <recommendedName>
        <fullName evidence="2">ATP-grasp domain-containing protein</fullName>
    </recommendedName>
</protein>
<comment type="caution">
    <text evidence="3">The sequence shown here is derived from an EMBL/GenBank/DDBJ whole genome shotgun (WGS) entry which is preliminary data.</text>
</comment>
<accession>A0ABS2MZV2</accession>
<dbReference type="RefSeq" id="WP_204499056.1">
    <property type="nucleotide sequence ID" value="NZ_JAFBDR010000009.1"/>
</dbReference>
<reference evidence="3 4" key="1">
    <citation type="submission" date="2021-01" db="EMBL/GenBank/DDBJ databases">
        <title>Genomic Encyclopedia of Type Strains, Phase IV (KMG-IV): sequencing the most valuable type-strain genomes for metagenomic binning, comparative biology and taxonomic classification.</title>
        <authorList>
            <person name="Goeker M."/>
        </authorList>
    </citation>
    <scope>NUCLEOTIDE SEQUENCE [LARGE SCALE GENOMIC DNA]</scope>
    <source>
        <strain evidence="3 4">DSM 23711</strain>
    </source>
</reference>
<sequence>MIVPQKFYKDFQSIQTIKYGPYESSVECFAHHKDRQTLYISSKLKSEINLANNKKISLNVEAYSCTISLVLGVLIAGFHSNDLLLGARTELFRKMSNVGKELGYETIFFGHQHILSKQNKIYAYYLHENEWKQGTFDFPTVVYNRIPNRKTEHHPNVIRAKKLIETNGTLFNRGFFNKWEIYEWLMRSNESSYLLPESILHPSKQKIIQLLETDSLYIKPVHGSRGEGIIKCRKLETSEIQCQYYRQNVPQMNRYTDPNAFFNQHFPNGLKGYVVQKEIPLLRKGASAIDFRVHVNKNHRNSWEVTLICAKFAGKGSLTTHVQRGGSLHLVEDLFSKDKAKRMKDKLSKTALKVSNTLENYLRQPVGEIGFDFGIDEEGKVWMFEANSKPGFSVYDHPKLNEKAATVFSYPYKFAFYLHNLQMNQTD</sequence>
<dbReference type="Proteomes" id="UP001296943">
    <property type="component" value="Unassembled WGS sequence"/>
</dbReference>
<dbReference type="InterPro" id="IPR011761">
    <property type="entry name" value="ATP-grasp"/>
</dbReference>
<evidence type="ECO:0000259" key="2">
    <source>
        <dbReference type="PROSITE" id="PS50975"/>
    </source>
</evidence>
<dbReference type="SUPFAM" id="SSF56059">
    <property type="entry name" value="Glutathione synthetase ATP-binding domain-like"/>
    <property type="match status" value="1"/>
</dbReference>
<organism evidence="3 4">
    <name type="scientific">Aquibacillus albus</name>
    <dbReference type="NCBI Taxonomy" id="1168171"/>
    <lineage>
        <taxon>Bacteria</taxon>
        <taxon>Bacillati</taxon>
        <taxon>Bacillota</taxon>
        <taxon>Bacilli</taxon>
        <taxon>Bacillales</taxon>
        <taxon>Bacillaceae</taxon>
        <taxon>Aquibacillus</taxon>
    </lineage>
</organism>
<evidence type="ECO:0000313" key="3">
    <source>
        <dbReference type="EMBL" id="MBM7571438.1"/>
    </source>
</evidence>
<gene>
    <name evidence="3" type="ORF">JOC48_001934</name>
</gene>
<feature type="domain" description="ATP-grasp" evidence="2">
    <location>
        <begin position="185"/>
        <end position="416"/>
    </location>
</feature>
<keyword evidence="1" id="KW-0067">ATP-binding</keyword>
<dbReference type="EMBL" id="JAFBDR010000009">
    <property type="protein sequence ID" value="MBM7571438.1"/>
    <property type="molecule type" value="Genomic_DNA"/>
</dbReference>
<name>A0ABS2MZV2_9BACI</name>